<dbReference type="InterPro" id="IPR051532">
    <property type="entry name" value="Ester_Hydrolysis_Enzymes"/>
</dbReference>
<feature type="domain" description="SGNH hydrolase-type esterase" evidence="2">
    <location>
        <begin position="42"/>
        <end position="202"/>
    </location>
</feature>
<dbReference type="SUPFAM" id="SSF52266">
    <property type="entry name" value="SGNH hydrolase"/>
    <property type="match status" value="1"/>
</dbReference>
<dbReference type="InterPro" id="IPR008265">
    <property type="entry name" value="Lipase_GDSL_AS"/>
</dbReference>
<dbReference type="InterPro" id="IPR013830">
    <property type="entry name" value="SGNH_hydro"/>
</dbReference>
<evidence type="ECO:0000256" key="1">
    <source>
        <dbReference type="SAM" id="SignalP"/>
    </source>
</evidence>
<keyword evidence="1" id="KW-0732">Signal</keyword>
<dbReference type="Proteomes" id="UP001595796">
    <property type="component" value="Unassembled WGS sequence"/>
</dbReference>
<dbReference type="EMBL" id="JBHSJF010000008">
    <property type="protein sequence ID" value="MFC5069883.1"/>
    <property type="molecule type" value="Genomic_DNA"/>
</dbReference>
<gene>
    <name evidence="3" type="ORF">ACFPFW_17850</name>
</gene>
<feature type="chain" id="PRO_5047303890" evidence="1">
    <location>
        <begin position="36"/>
        <end position="223"/>
    </location>
</feature>
<keyword evidence="4" id="KW-1185">Reference proteome</keyword>
<dbReference type="RefSeq" id="WP_114957803.1">
    <property type="nucleotide sequence ID" value="NZ_JBHSJF010000008.1"/>
</dbReference>
<dbReference type="PANTHER" id="PTHR30383">
    <property type="entry name" value="THIOESTERASE 1/PROTEASE 1/LYSOPHOSPHOLIPASE L1"/>
    <property type="match status" value="1"/>
</dbReference>
<evidence type="ECO:0000313" key="4">
    <source>
        <dbReference type="Proteomes" id="UP001595796"/>
    </source>
</evidence>
<dbReference type="Pfam" id="PF13472">
    <property type="entry name" value="Lipase_GDSL_2"/>
    <property type="match status" value="1"/>
</dbReference>
<evidence type="ECO:0000313" key="3">
    <source>
        <dbReference type="EMBL" id="MFC5069883.1"/>
    </source>
</evidence>
<name>A0ABV9Z7I0_9HYPH</name>
<dbReference type="CDD" id="cd01822">
    <property type="entry name" value="Lysophospholipase_L1_like"/>
    <property type="match status" value="1"/>
</dbReference>
<dbReference type="InterPro" id="IPR036514">
    <property type="entry name" value="SGNH_hydro_sf"/>
</dbReference>
<evidence type="ECO:0000259" key="2">
    <source>
        <dbReference type="Pfam" id="PF13472"/>
    </source>
</evidence>
<dbReference type="Gene3D" id="3.40.50.1110">
    <property type="entry name" value="SGNH hydrolase"/>
    <property type="match status" value="1"/>
</dbReference>
<accession>A0ABV9Z7I0</accession>
<comment type="caution">
    <text evidence="3">The sequence shown here is derived from an EMBL/GenBank/DDBJ whole genome shotgun (WGS) entry which is preliminary data.</text>
</comment>
<protein>
    <submittedName>
        <fullName evidence="3">Arylesterase</fullName>
    </submittedName>
</protein>
<feature type="signal peptide" evidence="1">
    <location>
        <begin position="1"/>
        <end position="35"/>
    </location>
</feature>
<reference evidence="4" key="1">
    <citation type="journal article" date="2019" name="Int. J. Syst. Evol. Microbiol.">
        <title>The Global Catalogue of Microorganisms (GCM) 10K type strain sequencing project: providing services to taxonomists for standard genome sequencing and annotation.</title>
        <authorList>
            <consortium name="The Broad Institute Genomics Platform"/>
            <consortium name="The Broad Institute Genome Sequencing Center for Infectious Disease"/>
            <person name="Wu L."/>
            <person name="Ma J."/>
        </authorList>
    </citation>
    <scope>NUCLEOTIDE SEQUENCE [LARGE SCALE GENOMIC DNA]</scope>
    <source>
        <strain evidence="4">CGMCC 1.16444</strain>
    </source>
</reference>
<sequence length="223" mass="23661">MEVQKVPRQSYRSRAVAAFLSVILLATGFAAPASAKTIKLVALGDSLTAGYQLPPNDAFPVVLEAALKAKGWDVSIANAGVSGDTAAAGAARVDWSIPDDTQGVILELGANDALRGLDPETTRAALDGILARLKERKIPVLLAGMYAPRNMGAAYYEKFDALYPALAEKYGLMLYPFFLDGVAGQTSLNLGDGMHPTPEGVRVIVEKMLPVAEDFLRRIQAGT</sequence>
<organism evidence="3 4">
    <name type="scientific">Flaviflagellibacter deserti</name>
    <dbReference type="NCBI Taxonomy" id="2267266"/>
    <lineage>
        <taxon>Bacteria</taxon>
        <taxon>Pseudomonadati</taxon>
        <taxon>Pseudomonadota</taxon>
        <taxon>Alphaproteobacteria</taxon>
        <taxon>Hyphomicrobiales</taxon>
        <taxon>Flaviflagellibacter</taxon>
    </lineage>
</organism>
<dbReference type="PANTHER" id="PTHR30383:SF24">
    <property type="entry name" value="THIOESTERASE 1_PROTEASE 1_LYSOPHOSPHOLIPASE L1"/>
    <property type="match status" value="1"/>
</dbReference>
<proteinExistence type="predicted"/>
<dbReference type="PROSITE" id="PS01098">
    <property type="entry name" value="LIPASE_GDSL_SER"/>
    <property type="match status" value="1"/>
</dbReference>